<evidence type="ECO:0000256" key="1">
    <source>
        <dbReference type="ARBA" id="ARBA00004308"/>
    </source>
</evidence>
<evidence type="ECO:0000256" key="13">
    <source>
        <dbReference type="PROSITE-ProRule" id="PRU00461"/>
    </source>
</evidence>
<evidence type="ECO:0000256" key="4">
    <source>
        <dbReference type="ARBA" id="ARBA00022583"/>
    </source>
</evidence>
<feature type="repeat" description="LDL-receptor class B" evidence="13">
    <location>
        <begin position="101"/>
        <end position="147"/>
    </location>
</feature>
<dbReference type="PROSITE" id="PS51120">
    <property type="entry name" value="LDLRB"/>
    <property type="match status" value="4"/>
</dbReference>
<dbReference type="InterPro" id="IPR000033">
    <property type="entry name" value="LDLR_classB_rpt"/>
</dbReference>
<dbReference type="Pfam" id="PF14670">
    <property type="entry name" value="FXa_inhibition"/>
    <property type="match status" value="2"/>
</dbReference>
<keyword evidence="10" id="KW-0675">Receptor</keyword>
<dbReference type="AlphaFoldDB" id="A0A9Q1J8U3"/>
<feature type="region of interest" description="Disordered" evidence="14">
    <location>
        <begin position="587"/>
        <end position="610"/>
    </location>
</feature>
<dbReference type="CDD" id="cd00112">
    <property type="entry name" value="LDLa"/>
    <property type="match status" value="3"/>
</dbReference>
<keyword evidence="8" id="KW-0472">Membrane</keyword>
<dbReference type="InterPro" id="IPR051221">
    <property type="entry name" value="LDLR-related"/>
</dbReference>
<proteinExistence type="predicted"/>
<feature type="disulfide bond" evidence="12">
    <location>
        <begin position="392"/>
        <end position="407"/>
    </location>
</feature>
<dbReference type="Pfam" id="PF00057">
    <property type="entry name" value="Ldl_recept_a"/>
    <property type="match status" value="3"/>
</dbReference>
<dbReference type="EMBL" id="JAINUF010000002">
    <property type="protein sequence ID" value="KAJ8373560.1"/>
    <property type="molecule type" value="Genomic_DNA"/>
</dbReference>
<evidence type="ECO:0000256" key="9">
    <source>
        <dbReference type="ARBA" id="ARBA00023157"/>
    </source>
</evidence>
<dbReference type="GO" id="GO:0016324">
    <property type="term" value="C:apical plasma membrane"/>
    <property type="evidence" value="ECO:0007669"/>
    <property type="project" value="TreeGrafter"/>
</dbReference>
<feature type="domain" description="EGF-like" evidence="15">
    <location>
        <begin position="16"/>
        <end position="54"/>
    </location>
</feature>
<dbReference type="OrthoDB" id="10035640at2759"/>
<keyword evidence="4" id="KW-0254">Endocytosis</keyword>
<evidence type="ECO:0000256" key="14">
    <source>
        <dbReference type="SAM" id="MobiDB-lite"/>
    </source>
</evidence>
<feature type="repeat" description="LDL-receptor class B" evidence="13">
    <location>
        <begin position="236"/>
        <end position="278"/>
    </location>
</feature>
<feature type="compositionally biased region" description="Polar residues" evidence="14">
    <location>
        <begin position="695"/>
        <end position="708"/>
    </location>
</feature>
<name>A0A9Q1J8U3_SYNKA</name>
<feature type="disulfide bond" evidence="12">
    <location>
        <begin position="410"/>
        <end position="422"/>
    </location>
</feature>
<evidence type="ECO:0000256" key="8">
    <source>
        <dbReference type="ARBA" id="ARBA00023136"/>
    </source>
</evidence>
<dbReference type="InterPro" id="IPR000742">
    <property type="entry name" value="EGF"/>
</dbReference>
<keyword evidence="5" id="KW-0812">Transmembrane</keyword>
<evidence type="ECO:0000256" key="11">
    <source>
        <dbReference type="ARBA" id="ARBA00023180"/>
    </source>
</evidence>
<dbReference type="InterPro" id="IPR023415">
    <property type="entry name" value="LDLR_class-A_CS"/>
</dbReference>
<evidence type="ECO:0000256" key="12">
    <source>
        <dbReference type="PROSITE-ProRule" id="PRU00124"/>
    </source>
</evidence>
<evidence type="ECO:0000256" key="2">
    <source>
        <dbReference type="ARBA" id="ARBA00004479"/>
    </source>
</evidence>
<dbReference type="InterPro" id="IPR036055">
    <property type="entry name" value="LDL_receptor-like_sf"/>
</dbReference>
<dbReference type="CDD" id="cd22789">
    <property type="entry name" value="BORCS5-like"/>
    <property type="match status" value="1"/>
</dbReference>
<dbReference type="InterPro" id="IPR002172">
    <property type="entry name" value="LDrepeatLR_classA_rpt"/>
</dbReference>
<dbReference type="GO" id="GO:0006898">
    <property type="term" value="P:receptor-mediated endocytosis"/>
    <property type="evidence" value="ECO:0007669"/>
    <property type="project" value="TreeGrafter"/>
</dbReference>
<evidence type="ECO:0000256" key="3">
    <source>
        <dbReference type="ARBA" id="ARBA00022536"/>
    </source>
</evidence>
<feature type="repeat" description="LDL-receptor class B" evidence="13">
    <location>
        <begin position="191"/>
        <end position="235"/>
    </location>
</feature>
<evidence type="ECO:0000256" key="10">
    <source>
        <dbReference type="ARBA" id="ARBA00023170"/>
    </source>
</evidence>
<dbReference type="GO" id="GO:0043235">
    <property type="term" value="C:receptor complex"/>
    <property type="evidence" value="ECO:0007669"/>
    <property type="project" value="TreeGrafter"/>
</dbReference>
<dbReference type="Pfam" id="PF00058">
    <property type="entry name" value="Ldl_recept_b"/>
    <property type="match status" value="2"/>
</dbReference>
<dbReference type="PANTHER" id="PTHR22722:SF15">
    <property type="entry name" value="LOW-DENSITY LIPOPROTEIN RECEPTOR-RELATED"/>
    <property type="match status" value="1"/>
</dbReference>
<keyword evidence="3" id="KW-0245">EGF-like domain</keyword>
<feature type="disulfide bond" evidence="12">
    <location>
        <begin position="448"/>
        <end position="460"/>
    </location>
</feature>
<keyword evidence="17" id="KW-1185">Reference proteome</keyword>
<protein>
    <recommendedName>
        <fullName evidence="15">EGF-like domain-containing protein</fullName>
    </recommendedName>
</protein>
<dbReference type="SUPFAM" id="SSF57424">
    <property type="entry name" value="LDL receptor-like module"/>
    <property type="match status" value="3"/>
</dbReference>
<sequence>MDILVFHSSRQGGWNACASTNGHCSHLCLAVPISSFVCGCPAHYSLNSDNKTCSAPTSFLLFSQKTAINRMVIDEQQSPDIILPIHNLRNVRAIDYDPLDKHLYWIDLKQNVIRRSQEDGNQSVTVVSSTAGSLGLQPYDLSIDIYSRYIYWTSEATNVINVTRTDGHRVGVVLRGEHDKPRAIVVNPERGYMYFTNLQERSPKIERAALDGTEREVLFFSGLGKPVALAIDNQVDKLFWVDSDLRRIESSDLSGANRIVIEDSNILQPVGLTVFGNHLYWIDRQQQMIERIDKTTREGRTKIQARIASLSDIHAVRELDMADYNKHPCTSDNGGCSHICIVKGDGTTRCSCPVHLVLLQDELSCGEPPTCSPEQFSCASGEVDCIPQAWRCDGYTECDDGSDERDCPVCSYSEFQCDSRQCVDLTLRCNGEANCQDRSDENKCEVRCPADQFRCANGQCIGKHKKCDHNTDCSDNSDELGCYSTEEPSTQSTNTIGSIIGVILALFVVGAMYFVCQRVLCPHMKDDGETMTNDFVVHGPSSVPLGYVPHPSSLSGSLPGMSRGKSVISSLSIMGGSSGPPYDRAHVTGASSSSSSSTKGTYFPPILNPPPSPATERSHYTMEFGYSSNSPSTHRSYSYRPYSYRHFAPPTTPCSTDVCDSDYTPGRRVAPAVAKGYASDLNYDSEPFPPPPTPRSQYLSAEENSQELGLSFAPKQQLPLDPGTHSTDLQSHDPLPLSTRVRSALGLLNKQRVETIKQRGHLKTRWNRDFESLTMGAEQSGDSEHKHSDYTTAVVPSPAKQKAKMDDIVVVAPGTQSLRNIHNDPDVIKLQEIPTFQPLLKGVLSGQTSPSSGRLEKLDSVQVLQLCLRYQDHLHQCAEAVAFDQNALVKRIKEMDLSVETLFSIMQERQKRFAKYAEQIQKVNEMSMILRRIQMGIDQTVPLMDRLNNLLPESERLEPFSMKPESEAK</sequence>
<dbReference type="PANTHER" id="PTHR22722">
    <property type="entry name" value="LOW-DENSITY LIPOPROTEIN RECEPTOR-RELATED PROTEIN 2-RELATED"/>
    <property type="match status" value="1"/>
</dbReference>
<dbReference type="GO" id="GO:0032418">
    <property type="term" value="P:lysosome localization"/>
    <property type="evidence" value="ECO:0007669"/>
    <property type="project" value="InterPro"/>
</dbReference>
<dbReference type="PROSITE" id="PS01209">
    <property type="entry name" value="LDLRA_1"/>
    <property type="match status" value="1"/>
</dbReference>
<dbReference type="FunFam" id="2.120.10.30:FF:000017">
    <property type="entry name" value="Low-density lipoprotein receptor-related protein 6"/>
    <property type="match status" value="1"/>
</dbReference>
<evidence type="ECO:0000256" key="6">
    <source>
        <dbReference type="ARBA" id="ARBA00022737"/>
    </source>
</evidence>
<comment type="caution">
    <text evidence="16">The sequence shown here is derived from an EMBL/GenBank/DDBJ whole genome shotgun (WGS) entry which is preliminary data.</text>
</comment>
<feature type="region of interest" description="Disordered" evidence="14">
    <location>
        <begin position="680"/>
        <end position="735"/>
    </location>
</feature>
<feature type="domain" description="EGF-like" evidence="15">
    <location>
        <begin position="328"/>
        <end position="372"/>
    </location>
</feature>
<feature type="repeat" description="LDL-receptor class B" evidence="13">
    <location>
        <begin position="148"/>
        <end position="190"/>
    </location>
</feature>
<evidence type="ECO:0000313" key="17">
    <source>
        <dbReference type="Proteomes" id="UP001152622"/>
    </source>
</evidence>
<dbReference type="PROSITE" id="PS50068">
    <property type="entry name" value="LDLRA_2"/>
    <property type="match status" value="3"/>
</dbReference>
<dbReference type="FunFam" id="4.10.400.10:FF:000016">
    <property type="entry name" value="Low-density lipoprotein receptor-related protein 6"/>
    <property type="match status" value="1"/>
</dbReference>
<dbReference type="SUPFAM" id="SSF63825">
    <property type="entry name" value="YWTD domain"/>
    <property type="match status" value="1"/>
</dbReference>
<dbReference type="Gene3D" id="2.120.10.30">
    <property type="entry name" value="TolB, C-terminal domain"/>
    <property type="match status" value="2"/>
</dbReference>
<keyword evidence="6" id="KW-0677">Repeat</keyword>
<evidence type="ECO:0000259" key="15">
    <source>
        <dbReference type="SMART" id="SM00181"/>
    </source>
</evidence>
<dbReference type="SUPFAM" id="SSF57196">
    <property type="entry name" value="EGF/Laminin"/>
    <property type="match status" value="2"/>
</dbReference>
<dbReference type="InterPro" id="IPR011042">
    <property type="entry name" value="6-blade_b-propeller_TolB-like"/>
</dbReference>
<dbReference type="Gene3D" id="4.10.400.10">
    <property type="entry name" value="Low-density Lipoprotein Receptor"/>
    <property type="match status" value="3"/>
</dbReference>
<dbReference type="InterPro" id="IPR018780">
    <property type="entry name" value="TBORCS5"/>
</dbReference>
<dbReference type="Proteomes" id="UP001152622">
    <property type="component" value="Chromosome 2"/>
</dbReference>
<comment type="subcellular location">
    <subcellularLocation>
        <location evidence="1">Endomembrane system</location>
    </subcellularLocation>
    <subcellularLocation>
        <location evidence="2">Membrane</location>
        <topology evidence="2">Single-pass type I membrane protein</topology>
    </subcellularLocation>
</comment>
<accession>A0A9Q1J8U3</accession>
<dbReference type="SMART" id="SM00135">
    <property type="entry name" value="LY"/>
    <property type="match status" value="5"/>
</dbReference>
<keyword evidence="9 12" id="KW-1015">Disulfide bond</keyword>
<evidence type="ECO:0000313" key="16">
    <source>
        <dbReference type="EMBL" id="KAJ8373560.1"/>
    </source>
</evidence>
<feature type="disulfide bond" evidence="12">
    <location>
        <begin position="467"/>
        <end position="482"/>
    </location>
</feature>
<dbReference type="GO" id="GO:0042562">
    <property type="term" value="F:hormone binding"/>
    <property type="evidence" value="ECO:0007669"/>
    <property type="project" value="TreeGrafter"/>
</dbReference>
<feature type="disulfide bond" evidence="12">
    <location>
        <begin position="417"/>
        <end position="435"/>
    </location>
</feature>
<dbReference type="FunFam" id="4.10.400.10:FF:000074">
    <property type="entry name" value="low-density lipoprotein receptor-related protein 6"/>
    <property type="match status" value="1"/>
</dbReference>
<evidence type="ECO:0000256" key="5">
    <source>
        <dbReference type="ARBA" id="ARBA00022692"/>
    </source>
</evidence>
<feature type="disulfide bond" evidence="12">
    <location>
        <begin position="429"/>
        <end position="444"/>
    </location>
</feature>
<organism evidence="16 17">
    <name type="scientific">Synaphobranchus kaupii</name>
    <name type="common">Kaup's arrowtooth eel</name>
    <dbReference type="NCBI Taxonomy" id="118154"/>
    <lineage>
        <taxon>Eukaryota</taxon>
        <taxon>Metazoa</taxon>
        <taxon>Chordata</taxon>
        <taxon>Craniata</taxon>
        <taxon>Vertebrata</taxon>
        <taxon>Euteleostomi</taxon>
        <taxon>Actinopterygii</taxon>
        <taxon>Neopterygii</taxon>
        <taxon>Teleostei</taxon>
        <taxon>Anguilliformes</taxon>
        <taxon>Synaphobranchidae</taxon>
        <taxon>Synaphobranchus</taxon>
    </lineage>
</organism>
<keyword evidence="7" id="KW-1133">Transmembrane helix</keyword>
<gene>
    <name evidence="16" type="ORF">SKAU_G00041400</name>
</gene>
<evidence type="ECO:0000256" key="7">
    <source>
        <dbReference type="ARBA" id="ARBA00022989"/>
    </source>
</evidence>
<keyword evidence="11" id="KW-0325">Glycoprotein</keyword>
<dbReference type="SMART" id="SM00181">
    <property type="entry name" value="EGF"/>
    <property type="match status" value="2"/>
</dbReference>
<dbReference type="Pfam" id="PF10158">
    <property type="entry name" value="LOH1CR12"/>
    <property type="match status" value="1"/>
</dbReference>
<reference evidence="16" key="1">
    <citation type="journal article" date="2023" name="Science">
        <title>Genome structures resolve the early diversification of teleost fishes.</title>
        <authorList>
            <person name="Parey E."/>
            <person name="Louis A."/>
            <person name="Montfort J."/>
            <person name="Bouchez O."/>
            <person name="Roques C."/>
            <person name="Iampietro C."/>
            <person name="Lluch J."/>
            <person name="Castinel A."/>
            <person name="Donnadieu C."/>
            <person name="Desvignes T."/>
            <person name="Floi Bucao C."/>
            <person name="Jouanno E."/>
            <person name="Wen M."/>
            <person name="Mejri S."/>
            <person name="Dirks R."/>
            <person name="Jansen H."/>
            <person name="Henkel C."/>
            <person name="Chen W.J."/>
            <person name="Zahm M."/>
            <person name="Cabau C."/>
            <person name="Klopp C."/>
            <person name="Thompson A.W."/>
            <person name="Robinson-Rechavi M."/>
            <person name="Braasch I."/>
            <person name="Lecointre G."/>
            <person name="Bobe J."/>
            <person name="Postlethwait J.H."/>
            <person name="Berthelot C."/>
            <person name="Roest Crollius H."/>
            <person name="Guiguen Y."/>
        </authorList>
    </citation>
    <scope>NUCLEOTIDE SEQUENCE</scope>
    <source>
        <strain evidence="16">WJC10195</strain>
    </source>
</reference>
<feature type="disulfide bond" evidence="12">
    <location>
        <begin position="455"/>
        <end position="473"/>
    </location>
</feature>
<dbReference type="PRINTS" id="PR00261">
    <property type="entry name" value="LDLRECEPTOR"/>
</dbReference>
<comment type="caution">
    <text evidence="12">Lacks conserved residue(s) required for the propagation of feature annotation.</text>
</comment>
<dbReference type="SMART" id="SM00192">
    <property type="entry name" value="LDLa"/>
    <property type="match status" value="3"/>
</dbReference>